<dbReference type="Proteomes" id="UP001362999">
    <property type="component" value="Unassembled WGS sequence"/>
</dbReference>
<proteinExistence type="predicted"/>
<comment type="caution">
    <text evidence="1">The sequence shown here is derived from an EMBL/GenBank/DDBJ whole genome shotgun (WGS) entry which is preliminary data.</text>
</comment>
<organism evidence="1 2">
    <name type="scientific">Favolaschia claudopus</name>
    <dbReference type="NCBI Taxonomy" id="2862362"/>
    <lineage>
        <taxon>Eukaryota</taxon>
        <taxon>Fungi</taxon>
        <taxon>Dikarya</taxon>
        <taxon>Basidiomycota</taxon>
        <taxon>Agaricomycotina</taxon>
        <taxon>Agaricomycetes</taxon>
        <taxon>Agaricomycetidae</taxon>
        <taxon>Agaricales</taxon>
        <taxon>Marasmiineae</taxon>
        <taxon>Mycenaceae</taxon>
        <taxon>Favolaschia</taxon>
    </lineage>
</organism>
<dbReference type="AlphaFoldDB" id="A0AAV9ZAM3"/>
<protein>
    <submittedName>
        <fullName evidence="1">Uncharacterized protein</fullName>
    </submittedName>
</protein>
<reference evidence="1 2" key="1">
    <citation type="journal article" date="2024" name="J Genomics">
        <title>Draft genome sequencing and assembly of Favolaschia claudopus CIRM-BRFM 2984 isolated from oak limbs.</title>
        <authorList>
            <person name="Navarro D."/>
            <person name="Drula E."/>
            <person name="Chaduli D."/>
            <person name="Cazenave R."/>
            <person name="Ahrendt S."/>
            <person name="Wang J."/>
            <person name="Lipzen A."/>
            <person name="Daum C."/>
            <person name="Barry K."/>
            <person name="Grigoriev I.V."/>
            <person name="Favel A."/>
            <person name="Rosso M.N."/>
            <person name="Martin F."/>
        </authorList>
    </citation>
    <scope>NUCLEOTIDE SEQUENCE [LARGE SCALE GENOMIC DNA]</scope>
    <source>
        <strain evidence="1 2">CIRM-BRFM 2984</strain>
    </source>
</reference>
<keyword evidence="2" id="KW-1185">Reference proteome</keyword>
<evidence type="ECO:0000313" key="2">
    <source>
        <dbReference type="Proteomes" id="UP001362999"/>
    </source>
</evidence>
<gene>
    <name evidence="1" type="ORF">R3P38DRAFT_2810316</name>
</gene>
<accession>A0AAV9ZAM3</accession>
<dbReference type="EMBL" id="JAWWNJ010000169">
    <property type="protein sequence ID" value="KAK6977373.1"/>
    <property type="molecule type" value="Genomic_DNA"/>
</dbReference>
<evidence type="ECO:0000313" key="1">
    <source>
        <dbReference type="EMBL" id="KAK6977373.1"/>
    </source>
</evidence>
<name>A0AAV9ZAM3_9AGAR</name>
<sequence>MPLNWFPEEDPVYMVGWDRDVLRRLENARDCQGHSPEMQLFELDRTLRGRELAGNVPRAKRCDEMRSSAVFFLSYYFEFGSWFVKRSDSSAFAQWIRECFVWGWIVPSHRVSVGGEEKLQREYNDGKTCQKQGREILTLDWKYPIHTGTDDIYQGSMQISEAITQNSLVKYVCKVRIDYLSDTNENLRYSGWPAANPPKSDLLQF</sequence>